<name>A0A3E1IZP2_GARVA</name>
<evidence type="ECO:0000313" key="1">
    <source>
        <dbReference type="EMBL" id="RFD78178.1"/>
    </source>
</evidence>
<gene>
    <name evidence="1" type="ORF">AXE77_06070</name>
</gene>
<dbReference type="AlphaFoldDB" id="A0A3E1IZP2"/>
<accession>A0A3E1IZP2</accession>
<sequence length="156" mass="17373">MKKLAIACVLSASLIFSSIVVPSSTALALEPTDSTVEKNIACEHITTKDGYRVYVVNGYLIKIPASNAEPTQAELRNILQERGKISLVVKTIKTIYHKLPKQVKQFIKSHLGLNELIKFLEHWTGKIEDGIYNACKSAGMPDWMAWVVTKAIMMLL</sequence>
<dbReference type="RefSeq" id="WP_004108217.1">
    <property type="nucleotide sequence ID" value="NZ_LRTV01000013.1"/>
</dbReference>
<evidence type="ECO:0000313" key="2">
    <source>
        <dbReference type="Proteomes" id="UP000259221"/>
    </source>
</evidence>
<comment type="caution">
    <text evidence="1">The sequence shown here is derived from an EMBL/GenBank/DDBJ whole genome shotgun (WGS) entry which is preliminary data.</text>
</comment>
<reference evidence="1 2" key="1">
    <citation type="submission" date="2016-02" db="EMBL/GenBank/DDBJ databases">
        <authorList>
            <person name="Alioto T."/>
            <person name="Alioto T."/>
        </authorList>
    </citation>
    <scope>NUCLEOTIDE SEQUENCE [LARGE SCALE GENOMIC DNA]</scope>
    <source>
        <strain evidence="1 2">NR010</strain>
    </source>
</reference>
<dbReference type="GeneID" id="95682272"/>
<dbReference type="EMBL" id="LRTV01000013">
    <property type="protein sequence ID" value="RFD78178.1"/>
    <property type="molecule type" value="Genomic_DNA"/>
</dbReference>
<protein>
    <submittedName>
        <fullName evidence="1">Uncharacterized protein</fullName>
    </submittedName>
</protein>
<dbReference type="Proteomes" id="UP000259221">
    <property type="component" value="Unassembled WGS sequence"/>
</dbReference>
<dbReference type="OrthoDB" id="2991472at2"/>
<proteinExistence type="predicted"/>
<organism evidence="1 2">
    <name type="scientific">Gardnerella vaginalis</name>
    <dbReference type="NCBI Taxonomy" id="2702"/>
    <lineage>
        <taxon>Bacteria</taxon>
        <taxon>Bacillati</taxon>
        <taxon>Actinomycetota</taxon>
        <taxon>Actinomycetes</taxon>
        <taxon>Bifidobacteriales</taxon>
        <taxon>Bifidobacteriaceae</taxon>
        <taxon>Gardnerella</taxon>
    </lineage>
</organism>